<dbReference type="InterPro" id="IPR008532">
    <property type="entry name" value="NFACT_RNA-bd"/>
</dbReference>
<dbReference type="PANTHER" id="PTHR13049">
    <property type="entry name" value="DUF814-RELATED"/>
    <property type="match status" value="1"/>
</dbReference>
<accession>A0A8J4V1H1</accession>
<dbReference type="PANTHER" id="PTHR13049:SF2">
    <property type="entry name" value="COILED-COIL DOMAIN-CONTAINING PROTEIN 25"/>
    <property type="match status" value="1"/>
</dbReference>
<feature type="domain" description="NFACT RNA-binding" evidence="3">
    <location>
        <begin position="1"/>
        <end position="110"/>
    </location>
</feature>
<dbReference type="OrthoDB" id="200398at2759"/>
<comment type="caution">
    <text evidence="4">The sequence shown here is derived from an EMBL/GenBank/DDBJ whole genome shotgun (WGS) entry which is preliminary data.</text>
</comment>
<dbReference type="InterPro" id="IPR039730">
    <property type="entry name" value="Jlp2/Ccd25"/>
</dbReference>
<feature type="compositionally biased region" description="Basic and acidic residues" evidence="2">
    <location>
        <begin position="138"/>
        <end position="181"/>
    </location>
</feature>
<feature type="region of interest" description="Disordered" evidence="2">
    <location>
        <begin position="138"/>
        <end position="206"/>
    </location>
</feature>
<evidence type="ECO:0000313" key="5">
    <source>
        <dbReference type="Proteomes" id="UP000695562"/>
    </source>
</evidence>
<comment type="similarity">
    <text evidence="1">Belongs to the CCDC25 family.</text>
</comment>
<sequence length="206" mass="24219">MVLFFKISDPNYLIYMGIDKYENEDLIKFGWPEDIWFHVDNLSSAHVYLRLKKGETINDIPADVLEECCQLVKQNSIQGCKESAVDIVYTPWANLKKTAGMEAGQVFYHNENAVKVVKNVKKNREMVNRIEKTREKREVDLRGERDRRDKLEREEARAKQNEKKRADIKAAEEKKKAEELKNYTSVMKETNMKSNKFNSIDDDDFM</sequence>
<gene>
    <name evidence="4" type="ORF">CYY_003244</name>
</gene>
<reference evidence="4" key="1">
    <citation type="submission" date="2020-01" db="EMBL/GenBank/DDBJ databases">
        <title>Development of genomics and gene disruption for Polysphondylium violaceum indicates a role for the polyketide synthase stlB in stalk morphogenesis.</title>
        <authorList>
            <person name="Narita B."/>
            <person name="Kawabe Y."/>
            <person name="Kin K."/>
            <person name="Saito T."/>
            <person name="Gibbs R."/>
            <person name="Kuspa A."/>
            <person name="Muzny D."/>
            <person name="Queller D."/>
            <person name="Richards S."/>
            <person name="Strassman J."/>
            <person name="Sucgang R."/>
            <person name="Worley K."/>
            <person name="Schaap P."/>
        </authorList>
    </citation>
    <scope>NUCLEOTIDE SEQUENCE</scope>
    <source>
        <strain evidence="4">QSvi11</strain>
    </source>
</reference>
<feature type="compositionally biased region" description="Polar residues" evidence="2">
    <location>
        <begin position="182"/>
        <end position="198"/>
    </location>
</feature>
<proteinExistence type="inferred from homology"/>
<protein>
    <recommendedName>
        <fullName evidence="3">NFACT RNA-binding domain-containing protein</fullName>
    </recommendedName>
</protein>
<keyword evidence="5" id="KW-1185">Reference proteome</keyword>
<dbReference type="Pfam" id="PF05670">
    <property type="entry name" value="NFACT-R_1"/>
    <property type="match status" value="1"/>
</dbReference>
<organism evidence="4 5">
    <name type="scientific">Polysphondylium violaceum</name>
    <dbReference type="NCBI Taxonomy" id="133409"/>
    <lineage>
        <taxon>Eukaryota</taxon>
        <taxon>Amoebozoa</taxon>
        <taxon>Evosea</taxon>
        <taxon>Eumycetozoa</taxon>
        <taxon>Dictyostelia</taxon>
        <taxon>Dictyosteliales</taxon>
        <taxon>Dictyosteliaceae</taxon>
        <taxon>Polysphondylium</taxon>
    </lineage>
</organism>
<dbReference type="AlphaFoldDB" id="A0A8J4V1H1"/>
<dbReference type="EMBL" id="AJWJ01000099">
    <property type="protein sequence ID" value="KAF2075463.1"/>
    <property type="molecule type" value="Genomic_DNA"/>
</dbReference>
<evidence type="ECO:0000256" key="2">
    <source>
        <dbReference type="SAM" id="MobiDB-lite"/>
    </source>
</evidence>
<evidence type="ECO:0000259" key="3">
    <source>
        <dbReference type="Pfam" id="PF05670"/>
    </source>
</evidence>
<dbReference type="Proteomes" id="UP000695562">
    <property type="component" value="Unassembled WGS sequence"/>
</dbReference>
<evidence type="ECO:0000256" key="1">
    <source>
        <dbReference type="ARBA" id="ARBA00008998"/>
    </source>
</evidence>
<evidence type="ECO:0000313" key="4">
    <source>
        <dbReference type="EMBL" id="KAF2075463.1"/>
    </source>
</evidence>
<name>A0A8J4V1H1_9MYCE</name>